<keyword evidence="2 4" id="KW-0479">Metal-binding</keyword>
<evidence type="ECO:0000256" key="1">
    <source>
        <dbReference type="ARBA" id="ARBA00022617"/>
    </source>
</evidence>
<dbReference type="InterPro" id="IPR051459">
    <property type="entry name" value="Cytochrome_c-type_DH"/>
</dbReference>
<organism evidence="6">
    <name type="scientific">Ruegeria sp. PrR005</name>
    <dbReference type="NCBI Taxonomy" id="2706882"/>
    <lineage>
        <taxon>Bacteria</taxon>
        <taxon>Pseudomonadati</taxon>
        <taxon>Pseudomonadota</taxon>
        <taxon>Alphaproteobacteria</taxon>
        <taxon>Rhodobacterales</taxon>
        <taxon>Roseobacteraceae</taxon>
        <taxon>Ruegeria</taxon>
    </lineage>
</organism>
<sequence length="294" mass="31222">MRLLRIGAILALAGLAVFWLLTRPERLAQDALNGTTGDATRGALVFAAAGCASCHAAPGAEGEARLILAGGEGFASPFGTFYAPNISPSPEHGIGGWSVLDLANAMQHGTSPEGQHYYPAFPYVSYANAELGDIADLHAYLITLPVSNTPSRAHDVGFPFNIRRGLGMWKQLNTGKGWVMTDPADDQIARGRYLVEALGHCGECHTPRDALGGLQRDKWLSGGPIPGSKGRFPDLTPKTLKWSAEDIAYYLETGFTPDYDSAGGAMAEVIQNTAQLPTEDRAAIAAYLKALPVN</sequence>
<proteinExistence type="predicted"/>
<dbReference type="InterPro" id="IPR036909">
    <property type="entry name" value="Cyt_c-like_dom_sf"/>
</dbReference>
<dbReference type="PANTHER" id="PTHR35008:SF8">
    <property type="entry name" value="ALCOHOL DEHYDROGENASE CYTOCHROME C SUBUNIT"/>
    <property type="match status" value="1"/>
</dbReference>
<dbReference type="EMBL" id="JAAGOX010000001">
    <property type="protein sequence ID" value="NDW43457.1"/>
    <property type="molecule type" value="Genomic_DNA"/>
</dbReference>
<dbReference type="SUPFAM" id="SSF46626">
    <property type="entry name" value="Cytochrome c"/>
    <property type="match status" value="2"/>
</dbReference>
<evidence type="ECO:0000256" key="3">
    <source>
        <dbReference type="ARBA" id="ARBA00023004"/>
    </source>
</evidence>
<protein>
    <submittedName>
        <fullName evidence="6">Cytochrome c</fullName>
    </submittedName>
</protein>
<dbReference type="GO" id="GO:0046872">
    <property type="term" value="F:metal ion binding"/>
    <property type="evidence" value="ECO:0007669"/>
    <property type="project" value="UniProtKB-KW"/>
</dbReference>
<name>A0A6B2NLS1_9RHOB</name>
<evidence type="ECO:0000256" key="4">
    <source>
        <dbReference type="PROSITE-ProRule" id="PRU00433"/>
    </source>
</evidence>
<evidence type="ECO:0000259" key="5">
    <source>
        <dbReference type="PROSITE" id="PS51007"/>
    </source>
</evidence>
<keyword evidence="1 4" id="KW-0349">Heme</keyword>
<evidence type="ECO:0000256" key="2">
    <source>
        <dbReference type="ARBA" id="ARBA00022723"/>
    </source>
</evidence>
<accession>A0A6B2NLS1</accession>
<dbReference type="RefSeq" id="WP_164126736.1">
    <property type="nucleotide sequence ID" value="NZ_JAAGOX010000001.1"/>
</dbReference>
<evidence type="ECO:0000313" key="6">
    <source>
        <dbReference type="EMBL" id="NDW43457.1"/>
    </source>
</evidence>
<gene>
    <name evidence="6" type="ORF">G0P99_00625</name>
</gene>
<dbReference type="InterPro" id="IPR009056">
    <property type="entry name" value="Cyt_c-like_dom"/>
</dbReference>
<dbReference type="PROSITE" id="PS51007">
    <property type="entry name" value="CYTC"/>
    <property type="match status" value="2"/>
</dbReference>
<feature type="domain" description="Cytochrome c" evidence="5">
    <location>
        <begin position="37"/>
        <end position="145"/>
    </location>
</feature>
<dbReference type="GO" id="GO:0009055">
    <property type="term" value="F:electron transfer activity"/>
    <property type="evidence" value="ECO:0007669"/>
    <property type="project" value="InterPro"/>
</dbReference>
<reference evidence="6" key="1">
    <citation type="submission" date="2020-02" db="EMBL/GenBank/DDBJ databases">
        <title>Delineation of the pyrene-degrading pathway in Roseobacter clade bacteria by genomic analysis.</title>
        <authorList>
            <person name="Zhou H."/>
            <person name="Wang H."/>
        </authorList>
    </citation>
    <scope>NUCLEOTIDE SEQUENCE</scope>
    <source>
        <strain evidence="6">PrR005</strain>
    </source>
</reference>
<comment type="caution">
    <text evidence="6">The sequence shown here is derived from an EMBL/GenBank/DDBJ whole genome shotgun (WGS) entry which is preliminary data.</text>
</comment>
<keyword evidence="3 4" id="KW-0408">Iron</keyword>
<feature type="domain" description="Cytochrome c" evidence="5">
    <location>
        <begin position="186"/>
        <end position="292"/>
    </location>
</feature>
<dbReference type="GO" id="GO:0020037">
    <property type="term" value="F:heme binding"/>
    <property type="evidence" value="ECO:0007669"/>
    <property type="project" value="InterPro"/>
</dbReference>
<dbReference type="Gene3D" id="1.10.760.10">
    <property type="entry name" value="Cytochrome c-like domain"/>
    <property type="match status" value="2"/>
</dbReference>
<dbReference type="PANTHER" id="PTHR35008">
    <property type="entry name" value="BLL4482 PROTEIN-RELATED"/>
    <property type="match status" value="1"/>
</dbReference>
<dbReference type="Pfam" id="PF00034">
    <property type="entry name" value="Cytochrom_C"/>
    <property type="match status" value="2"/>
</dbReference>
<dbReference type="AlphaFoldDB" id="A0A6B2NLS1"/>